<sequence length="161" mass="18328">MALERLEKSHDQEEESYVPSPEVRAAFAIDDELLEKVSKRNGRQSRMRTVDLYANELRTQLIHVERAQPRALNDGINLIAAVTGMASLDKVGEGHFIGVGDDLKTVKAVLQRVKSSDYSNHRAYQLWAGLYLDLRERLWGEDKDETNQQLTTELGEMTKLD</sequence>
<protein>
    <submittedName>
        <fullName evidence="2">Uncharacterized protein</fullName>
    </submittedName>
</protein>
<gene>
    <name evidence="2" type="ORF">A2V68_02040</name>
</gene>
<name>A0A1F4NRU9_UNCK3</name>
<evidence type="ECO:0000313" key="3">
    <source>
        <dbReference type="Proteomes" id="UP000176651"/>
    </source>
</evidence>
<accession>A0A1F4NRU9</accession>
<comment type="caution">
    <text evidence="2">The sequence shown here is derived from an EMBL/GenBank/DDBJ whole genome shotgun (WGS) entry which is preliminary data.</text>
</comment>
<feature type="region of interest" description="Disordered" evidence="1">
    <location>
        <begin position="1"/>
        <end position="20"/>
    </location>
</feature>
<evidence type="ECO:0000256" key="1">
    <source>
        <dbReference type="SAM" id="MobiDB-lite"/>
    </source>
</evidence>
<dbReference type="AlphaFoldDB" id="A0A1F4NRU9"/>
<reference evidence="2 3" key="1">
    <citation type="journal article" date="2016" name="Nat. Commun.">
        <title>Thousands of microbial genomes shed light on interconnected biogeochemical processes in an aquifer system.</title>
        <authorList>
            <person name="Anantharaman K."/>
            <person name="Brown C.T."/>
            <person name="Hug L.A."/>
            <person name="Sharon I."/>
            <person name="Castelle C.J."/>
            <person name="Probst A.J."/>
            <person name="Thomas B.C."/>
            <person name="Singh A."/>
            <person name="Wilkins M.J."/>
            <person name="Karaoz U."/>
            <person name="Brodie E.L."/>
            <person name="Williams K.H."/>
            <person name="Hubbard S.S."/>
            <person name="Banfield J.F."/>
        </authorList>
    </citation>
    <scope>NUCLEOTIDE SEQUENCE [LARGE SCALE GENOMIC DNA]</scope>
</reference>
<organism evidence="2 3">
    <name type="scientific">candidate division Kazan bacterium RBG_13_50_9</name>
    <dbReference type="NCBI Taxonomy" id="1798535"/>
    <lineage>
        <taxon>Bacteria</taxon>
        <taxon>Bacteria division Kazan-3B-28</taxon>
    </lineage>
</organism>
<dbReference type="Proteomes" id="UP000176651">
    <property type="component" value="Unassembled WGS sequence"/>
</dbReference>
<dbReference type="EMBL" id="META01000004">
    <property type="protein sequence ID" value="OGB74096.1"/>
    <property type="molecule type" value="Genomic_DNA"/>
</dbReference>
<evidence type="ECO:0000313" key="2">
    <source>
        <dbReference type="EMBL" id="OGB74096.1"/>
    </source>
</evidence>
<proteinExistence type="predicted"/>
<feature type="compositionally biased region" description="Basic and acidic residues" evidence="1">
    <location>
        <begin position="1"/>
        <end position="11"/>
    </location>
</feature>